<keyword evidence="1 2" id="KW-0238">DNA-binding</keyword>
<comment type="caution">
    <text evidence="5">The sequence shown here is derived from an EMBL/GenBank/DDBJ whole genome shotgun (WGS) entry which is preliminary data.</text>
</comment>
<dbReference type="GO" id="GO:0006355">
    <property type="term" value="P:regulation of DNA-templated transcription"/>
    <property type="evidence" value="ECO:0007669"/>
    <property type="project" value="InterPro"/>
</dbReference>
<dbReference type="GO" id="GO:0003677">
    <property type="term" value="F:DNA binding"/>
    <property type="evidence" value="ECO:0007669"/>
    <property type="project" value="UniProtKB-UniRule"/>
</dbReference>
<reference evidence="5 6" key="1">
    <citation type="submission" date="2020-01" db="EMBL/GenBank/DDBJ databases">
        <title>Spongiivirga citrea KCTC 32990T.</title>
        <authorList>
            <person name="Wang G."/>
        </authorList>
    </citation>
    <scope>NUCLEOTIDE SEQUENCE [LARGE SCALE GENOMIC DNA]</scope>
    <source>
        <strain evidence="5 6">KCTC 32990</strain>
    </source>
</reference>
<dbReference type="RefSeq" id="WP_164031860.1">
    <property type="nucleotide sequence ID" value="NZ_JAABOQ010000003.1"/>
</dbReference>
<keyword evidence="3" id="KW-0812">Transmembrane</keyword>
<sequence>MSQKLRYIIPAIICLFTISWAIPFEQEKSNPKAERVKIALRQVGNELLLSNKDSSSIIMPVVQLDPLSYRLSFEGELTFLPDSLVAIVDKNFEKAGLSKNYIVEVIRCQDREVSYSFEMSRNRDKTIVPCIGRKVPNACHTIKVQFIEGTTALSGNKLAIAGLAAGLLVFLIVGFRKTKKGIPNPDLDENQLANEDVHLVGSFHFYPKQNKLVKETEAIALSKKECELLVIFASRPNEIIKREELTKTVWEDHGVIVGRSLDTYISKLRKKLKEDSSIKITNVHGVGYRLEVG</sequence>
<accession>A0A6M0CHR6</accession>
<keyword evidence="3" id="KW-1133">Transmembrane helix</keyword>
<proteinExistence type="predicted"/>
<dbReference type="AlphaFoldDB" id="A0A6M0CHR6"/>
<dbReference type="InterPro" id="IPR016032">
    <property type="entry name" value="Sig_transdc_resp-reg_C-effctor"/>
</dbReference>
<keyword evidence="6" id="KW-1185">Reference proteome</keyword>
<feature type="DNA-binding region" description="OmpR/PhoB-type" evidence="2">
    <location>
        <begin position="195"/>
        <end position="292"/>
    </location>
</feature>
<dbReference type="CDD" id="cd00383">
    <property type="entry name" value="trans_reg_C"/>
    <property type="match status" value="1"/>
</dbReference>
<evidence type="ECO:0000256" key="3">
    <source>
        <dbReference type="SAM" id="Phobius"/>
    </source>
</evidence>
<feature type="domain" description="OmpR/PhoB-type" evidence="4">
    <location>
        <begin position="195"/>
        <end position="292"/>
    </location>
</feature>
<protein>
    <submittedName>
        <fullName evidence="5">Winged helix family transcriptional regulator</fullName>
    </submittedName>
</protein>
<dbReference type="InterPro" id="IPR036388">
    <property type="entry name" value="WH-like_DNA-bd_sf"/>
</dbReference>
<gene>
    <name evidence="5" type="ORF">GWK10_09295</name>
</gene>
<evidence type="ECO:0000259" key="4">
    <source>
        <dbReference type="PROSITE" id="PS51755"/>
    </source>
</evidence>
<dbReference type="GO" id="GO:0000160">
    <property type="term" value="P:phosphorelay signal transduction system"/>
    <property type="evidence" value="ECO:0007669"/>
    <property type="project" value="InterPro"/>
</dbReference>
<dbReference type="SUPFAM" id="SSF46894">
    <property type="entry name" value="C-terminal effector domain of the bipartite response regulators"/>
    <property type="match status" value="1"/>
</dbReference>
<dbReference type="InterPro" id="IPR001867">
    <property type="entry name" value="OmpR/PhoB-type_DNA-bd"/>
</dbReference>
<dbReference type="SMART" id="SM00862">
    <property type="entry name" value="Trans_reg_C"/>
    <property type="match status" value="1"/>
</dbReference>
<keyword evidence="3" id="KW-0472">Membrane</keyword>
<name>A0A6M0CHR6_9FLAO</name>
<dbReference type="PROSITE" id="PS51755">
    <property type="entry name" value="OMPR_PHOB"/>
    <property type="match status" value="1"/>
</dbReference>
<organism evidence="5 6">
    <name type="scientific">Spongiivirga citrea</name>
    <dbReference type="NCBI Taxonomy" id="1481457"/>
    <lineage>
        <taxon>Bacteria</taxon>
        <taxon>Pseudomonadati</taxon>
        <taxon>Bacteroidota</taxon>
        <taxon>Flavobacteriia</taxon>
        <taxon>Flavobacteriales</taxon>
        <taxon>Flavobacteriaceae</taxon>
        <taxon>Spongiivirga</taxon>
    </lineage>
</organism>
<evidence type="ECO:0000313" key="5">
    <source>
        <dbReference type="EMBL" id="NER17405.1"/>
    </source>
</evidence>
<dbReference type="Gene3D" id="1.10.10.10">
    <property type="entry name" value="Winged helix-like DNA-binding domain superfamily/Winged helix DNA-binding domain"/>
    <property type="match status" value="1"/>
</dbReference>
<evidence type="ECO:0000256" key="1">
    <source>
        <dbReference type="ARBA" id="ARBA00023125"/>
    </source>
</evidence>
<dbReference type="EMBL" id="JAABOQ010000003">
    <property type="protein sequence ID" value="NER17405.1"/>
    <property type="molecule type" value="Genomic_DNA"/>
</dbReference>
<evidence type="ECO:0000256" key="2">
    <source>
        <dbReference type="PROSITE-ProRule" id="PRU01091"/>
    </source>
</evidence>
<evidence type="ECO:0000313" key="6">
    <source>
        <dbReference type="Proteomes" id="UP000474296"/>
    </source>
</evidence>
<feature type="transmembrane region" description="Helical" evidence="3">
    <location>
        <begin position="158"/>
        <end position="175"/>
    </location>
</feature>
<dbReference type="Proteomes" id="UP000474296">
    <property type="component" value="Unassembled WGS sequence"/>
</dbReference>
<dbReference type="Pfam" id="PF00486">
    <property type="entry name" value="Trans_reg_C"/>
    <property type="match status" value="1"/>
</dbReference>